<dbReference type="Proteomes" id="UP001207742">
    <property type="component" value="Unassembled WGS sequence"/>
</dbReference>
<dbReference type="EMBL" id="JAPDNS010000002">
    <property type="protein sequence ID" value="MCW3485803.1"/>
    <property type="molecule type" value="Genomic_DNA"/>
</dbReference>
<name>A0ABT3IPD0_9BACT</name>
<protein>
    <submittedName>
        <fullName evidence="1">Uncharacterized protein</fullName>
    </submittedName>
</protein>
<organism evidence="1 2">
    <name type="scientific">Chitinophaga nivalis</name>
    <dbReference type="NCBI Taxonomy" id="2991709"/>
    <lineage>
        <taxon>Bacteria</taxon>
        <taxon>Pseudomonadati</taxon>
        <taxon>Bacteroidota</taxon>
        <taxon>Chitinophagia</taxon>
        <taxon>Chitinophagales</taxon>
        <taxon>Chitinophagaceae</taxon>
        <taxon>Chitinophaga</taxon>
    </lineage>
</organism>
<evidence type="ECO:0000313" key="2">
    <source>
        <dbReference type="Proteomes" id="UP001207742"/>
    </source>
</evidence>
<keyword evidence="2" id="KW-1185">Reference proteome</keyword>
<sequence length="83" mass="9804">MPPCRQVSYSIRTRQDVDSYIRHYHPSLRMKKAVYLIKDRQLYTPEAGYQPGFTNPCHFTGFFARHVRPPYHDGLTVGLFLYP</sequence>
<evidence type="ECO:0000313" key="1">
    <source>
        <dbReference type="EMBL" id="MCW3485803.1"/>
    </source>
</evidence>
<proteinExistence type="predicted"/>
<dbReference type="RefSeq" id="WP_264732606.1">
    <property type="nucleotide sequence ID" value="NZ_JAPDNR010000001.1"/>
</dbReference>
<comment type="caution">
    <text evidence="1">The sequence shown here is derived from an EMBL/GenBank/DDBJ whole genome shotgun (WGS) entry which is preliminary data.</text>
</comment>
<dbReference type="Gene3D" id="1.10.10.60">
    <property type="entry name" value="Homeodomain-like"/>
    <property type="match status" value="1"/>
</dbReference>
<reference evidence="1 2" key="1">
    <citation type="submission" date="2022-10" db="EMBL/GenBank/DDBJ databases">
        <title>Chitinophaga nivalis PC15 sp. nov., isolated from Pyeongchang county, South Korea.</title>
        <authorList>
            <person name="Trinh H.N."/>
        </authorList>
    </citation>
    <scope>NUCLEOTIDE SEQUENCE [LARGE SCALE GENOMIC DNA]</scope>
    <source>
        <strain evidence="1 2">PC14</strain>
    </source>
</reference>
<accession>A0ABT3IPD0</accession>
<gene>
    <name evidence="1" type="ORF">OL497_17995</name>
</gene>